<dbReference type="AlphaFoldDB" id="K1UFW6"/>
<proteinExistence type="predicted"/>
<organism evidence="2">
    <name type="scientific">human gut metagenome</name>
    <dbReference type="NCBI Taxonomy" id="408170"/>
    <lineage>
        <taxon>unclassified sequences</taxon>
        <taxon>metagenomes</taxon>
        <taxon>organismal metagenomes</taxon>
    </lineage>
</organism>
<dbReference type="InterPro" id="IPR023171">
    <property type="entry name" value="Na/H_antiporter_dom_sf"/>
</dbReference>
<feature type="non-terminal residue" evidence="2">
    <location>
        <position position="65"/>
    </location>
</feature>
<reference evidence="2" key="1">
    <citation type="journal article" date="2013" name="Environ. Microbiol.">
        <title>Microbiota from the distal guts of lean and obese adolescents exhibit partial functional redundancy besides clear differences in community structure.</title>
        <authorList>
            <person name="Ferrer M."/>
            <person name="Ruiz A."/>
            <person name="Lanza F."/>
            <person name="Haange S.B."/>
            <person name="Oberbach A."/>
            <person name="Till H."/>
            <person name="Bargiela R."/>
            <person name="Campoy C."/>
            <person name="Segura M.T."/>
            <person name="Richter M."/>
            <person name="von Bergen M."/>
            <person name="Seifert J."/>
            <person name="Suarez A."/>
        </authorList>
    </citation>
    <scope>NUCLEOTIDE SEQUENCE</scope>
</reference>
<dbReference type="Gene3D" id="1.20.1530.10">
    <property type="entry name" value="Na+/H+ antiporter like domain"/>
    <property type="match status" value="1"/>
</dbReference>
<dbReference type="GO" id="GO:0016020">
    <property type="term" value="C:membrane"/>
    <property type="evidence" value="ECO:0007669"/>
    <property type="project" value="InterPro"/>
</dbReference>
<accession>K1UFW6</accession>
<protein>
    <submittedName>
        <fullName evidence="2">Na+/H+ antiporter NhaA</fullName>
    </submittedName>
</protein>
<feature type="transmembrane region" description="Helical" evidence="1">
    <location>
        <begin position="6"/>
        <end position="27"/>
    </location>
</feature>
<name>K1UFW6_9ZZZZ</name>
<dbReference type="GO" id="GO:0006885">
    <property type="term" value="P:regulation of pH"/>
    <property type="evidence" value="ECO:0007669"/>
    <property type="project" value="InterPro"/>
</dbReference>
<keyword evidence="1" id="KW-1133">Transmembrane helix</keyword>
<dbReference type="GO" id="GO:0006814">
    <property type="term" value="P:sodium ion transport"/>
    <property type="evidence" value="ECO:0007669"/>
    <property type="project" value="InterPro"/>
</dbReference>
<dbReference type="InterPro" id="IPR004670">
    <property type="entry name" value="NhaA"/>
</dbReference>
<keyword evidence="1" id="KW-0472">Membrane</keyword>
<dbReference type="EMBL" id="AJWZ01000358">
    <property type="protein sequence ID" value="EKC77105.1"/>
    <property type="molecule type" value="Genomic_DNA"/>
</dbReference>
<keyword evidence="1" id="KW-0812">Transmembrane</keyword>
<comment type="caution">
    <text evidence="2">The sequence shown here is derived from an EMBL/GenBank/DDBJ whole genome shotgun (WGS) entry which is preliminary data.</text>
</comment>
<evidence type="ECO:0000313" key="2">
    <source>
        <dbReference type="EMBL" id="EKC77105.1"/>
    </source>
</evidence>
<sequence length="65" mass="7392">MFRKYVNSSLILIIVTIVAMIVANSGWGDAYRSLWEKPVSFSIGNFNLFSHGKESLSLMDFINDF</sequence>
<dbReference type="Pfam" id="PF06965">
    <property type="entry name" value="Na_H_antiport_1"/>
    <property type="match status" value="1"/>
</dbReference>
<gene>
    <name evidence="2" type="ORF">OBE_00522</name>
</gene>
<evidence type="ECO:0000256" key="1">
    <source>
        <dbReference type="SAM" id="Phobius"/>
    </source>
</evidence>